<dbReference type="SUPFAM" id="SSF52833">
    <property type="entry name" value="Thioredoxin-like"/>
    <property type="match status" value="1"/>
</dbReference>
<keyword evidence="2" id="KW-1185">Reference proteome</keyword>
<protein>
    <submittedName>
        <fullName evidence="3">Thioredoxin domain-containing protein</fullName>
    </submittedName>
</protein>
<evidence type="ECO:0000313" key="2">
    <source>
        <dbReference type="Proteomes" id="UP000046395"/>
    </source>
</evidence>
<name>A0A5S6QWB1_TRIMR</name>
<dbReference type="InterPro" id="IPR042418">
    <property type="entry name" value="TXNDC15"/>
</dbReference>
<accession>A0A5S6QWB1</accession>
<dbReference type="Proteomes" id="UP000046395">
    <property type="component" value="Unassembled WGS sequence"/>
</dbReference>
<dbReference type="AlphaFoldDB" id="A0A5S6QWB1"/>
<dbReference type="InterPro" id="IPR036249">
    <property type="entry name" value="Thioredoxin-like_sf"/>
</dbReference>
<dbReference type="Gene3D" id="3.40.30.10">
    <property type="entry name" value="Glutaredoxin"/>
    <property type="match status" value="1"/>
</dbReference>
<organism evidence="2 3">
    <name type="scientific">Trichuris muris</name>
    <name type="common">Mouse whipworm</name>
    <dbReference type="NCBI Taxonomy" id="70415"/>
    <lineage>
        <taxon>Eukaryota</taxon>
        <taxon>Metazoa</taxon>
        <taxon>Ecdysozoa</taxon>
        <taxon>Nematoda</taxon>
        <taxon>Enoplea</taxon>
        <taxon>Dorylaimia</taxon>
        <taxon>Trichinellida</taxon>
        <taxon>Trichuridae</taxon>
        <taxon>Trichuris</taxon>
    </lineage>
</organism>
<dbReference type="PANTHER" id="PTHR14684">
    <property type="entry name" value="THIOREDOXIN DOMAIN-CONTAINING PROTEIN 15"/>
    <property type="match status" value="1"/>
</dbReference>
<sequence>MRRSYLCITIIGGFAYLFSIYGDELPSNKTCSAKEHTQSLFDLHCPLKDDPQLQTNNENRRNWKIHNCRLRRPLPSNYDSSAVVSFLEVYELERYLQSLLTLENEEEVGNDTSSSLPQFNCVLVNFFDPNCPFSSEFAPSYRRLARLFPELHLLAVDVSRTIGSFSSLFKLGFEYGLVGTPTLVLLKDAKLAARLEAWEPINLTVAVDFVLKHTDLTLNADAGHQLEDEDAPTNTHTGAKNLQLAASVVFSVLCIVYMICQSNRAQLLWRTLRRDWHEMQEGHQGVEEEEEPEGRQQQLGNEPIPVR</sequence>
<dbReference type="GO" id="GO:0060271">
    <property type="term" value="P:cilium assembly"/>
    <property type="evidence" value="ECO:0007669"/>
    <property type="project" value="TreeGrafter"/>
</dbReference>
<proteinExistence type="predicted"/>
<dbReference type="GO" id="GO:0005929">
    <property type="term" value="C:cilium"/>
    <property type="evidence" value="ECO:0007669"/>
    <property type="project" value="TreeGrafter"/>
</dbReference>
<dbReference type="PANTHER" id="PTHR14684:SF2">
    <property type="entry name" value="THIOREDOXIN DOMAIN-CONTAINING PROTEIN 15"/>
    <property type="match status" value="1"/>
</dbReference>
<dbReference type="WBParaSite" id="TMUE_3000011413.1">
    <property type="protein sequence ID" value="TMUE_3000011413.1"/>
    <property type="gene ID" value="WBGene00294084"/>
</dbReference>
<evidence type="ECO:0000256" key="1">
    <source>
        <dbReference type="SAM" id="MobiDB-lite"/>
    </source>
</evidence>
<evidence type="ECO:0000313" key="3">
    <source>
        <dbReference type="WBParaSite" id="TMUE_3000011413.1"/>
    </source>
</evidence>
<dbReference type="STRING" id="70415.A0A5S6QWB1"/>
<reference evidence="3" key="1">
    <citation type="submission" date="2019-12" db="UniProtKB">
        <authorList>
            <consortium name="WormBaseParasite"/>
        </authorList>
    </citation>
    <scope>IDENTIFICATION</scope>
</reference>
<feature type="region of interest" description="Disordered" evidence="1">
    <location>
        <begin position="281"/>
        <end position="307"/>
    </location>
</feature>